<dbReference type="OrthoDB" id="7284377at2"/>
<dbReference type="Gene3D" id="2.60.120.10">
    <property type="entry name" value="Jelly Rolls"/>
    <property type="match status" value="1"/>
</dbReference>
<dbReference type="SMART" id="SM00342">
    <property type="entry name" value="HTH_ARAC"/>
    <property type="match status" value="1"/>
</dbReference>
<keyword evidence="1" id="KW-0805">Transcription regulation</keyword>
<dbReference type="Pfam" id="PF02311">
    <property type="entry name" value="AraC_binding"/>
    <property type="match status" value="1"/>
</dbReference>
<dbReference type="GO" id="GO:0043565">
    <property type="term" value="F:sequence-specific DNA binding"/>
    <property type="evidence" value="ECO:0007669"/>
    <property type="project" value="InterPro"/>
</dbReference>
<reference evidence="6 9" key="1">
    <citation type="submission" date="2018-09" db="EMBL/GenBank/DDBJ databases">
        <title>Roseomonas sp. nov., isolated from feces of Tibetan antelopes in the Qinghai-Tibet plateau, China.</title>
        <authorList>
            <person name="Tian Z."/>
        </authorList>
    </citation>
    <scope>NUCLEOTIDE SEQUENCE [LARGE SCALE GENOMIC DNA]</scope>
    <source>
        <strain evidence="7 8">Z23</strain>
        <strain evidence="6 9">Z24</strain>
    </source>
</reference>
<proteinExistence type="predicted"/>
<dbReference type="EMBL" id="RAQU01000038">
    <property type="protein sequence ID" value="RKK04595.1"/>
    <property type="molecule type" value="Genomic_DNA"/>
</dbReference>
<dbReference type="InterPro" id="IPR050204">
    <property type="entry name" value="AraC_XylS_family_regulators"/>
</dbReference>
<dbReference type="PANTHER" id="PTHR46796">
    <property type="entry name" value="HTH-TYPE TRANSCRIPTIONAL ACTIVATOR RHAS-RELATED"/>
    <property type="match status" value="1"/>
</dbReference>
<dbReference type="CDD" id="cd06999">
    <property type="entry name" value="cupin_HpaA-like_N"/>
    <property type="match status" value="1"/>
</dbReference>
<dbReference type="SUPFAM" id="SSF51215">
    <property type="entry name" value="Regulatory protein AraC"/>
    <property type="match status" value="1"/>
</dbReference>
<keyword evidence="3" id="KW-0010">Activator</keyword>
<evidence type="ECO:0000313" key="8">
    <source>
        <dbReference type="Proteomes" id="UP000274097"/>
    </source>
</evidence>
<evidence type="ECO:0000313" key="7">
    <source>
        <dbReference type="EMBL" id="RMI17373.1"/>
    </source>
</evidence>
<dbReference type="RefSeq" id="WP_120637892.1">
    <property type="nucleotide sequence ID" value="NZ_RAQU01000038.1"/>
</dbReference>
<dbReference type="AlphaFoldDB" id="A0A3A9JJ51"/>
<keyword evidence="2" id="KW-0238">DNA-binding</keyword>
<sequence>MPQPSSVPHFVLYEEATQDVELLSLHVETIPSRSSMHDWSIRPHAHPDHHQILLLAAGGGTCWSEGEVRDLTPGTILTMPAMTVHAFRFQPGSDGHVATVSLSCLQAMLAEDPRLGASFEGRGGCYDLGAHGPAAAELFRSLQQEFIWSAPGRRSALAAYLQLLLVTIARQHDHAQPTSDVRRRDAEIVARFRHQVERSFQRQPPLPDYAREAGVTTGRLNAACRAVTGRSALMLVHDRLIIEAKRALLYTDRTVGEIARMLGFADPAYFNRFFRRHTGTTPGAFRCEMGTIDPPPG</sequence>
<dbReference type="PANTHER" id="PTHR46796:SF6">
    <property type="entry name" value="ARAC SUBFAMILY"/>
    <property type="match status" value="1"/>
</dbReference>
<dbReference type="InterPro" id="IPR009057">
    <property type="entry name" value="Homeodomain-like_sf"/>
</dbReference>
<dbReference type="PRINTS" id="PR00032">
    <property type="entry name" value="HTHARAC"/>
</dbReference>
<evidence type="ECO:0000313" key="6">
    <source>
        <dbReference type="EMBL" id="RKK04595.1"/>
    </source>
</evidence>
<dbReference type="Gene3D" id="1.10.10.60">
    <property type="entry name" value="Homeodomain-like"/>
    <property type="match status" value="1"/>
</dbReference>
<evidence type="ECO:0000259" key="5">
    <source>
        <dbReference type="PROSITE" id="PS01124"/>
    </source>
</evidence>
<dbReference type="InterPro" id="IPR047264">
    <property type="entry name" value="Cupin_HpaA-like_N"/>
</dbReference>
<dbReference type="Proteomes" id="UP000274097">
    <property type="component" value="Unassembled WGS sequence"/>
</dbReference>
<evidence type="ECO:0000256" key="1">
    <source>
        <dbReference type="ARBA" id="ARBA00023015"/>
    </source>
</evidence>
<dbReference type="GO" id="GO:0003700">
    <property type="term" value="F:DNA-binding transcription factor activity"/>
    <property type="evidence" value="ECO:0007669"/>
    <property type="project" value="InterPro"/>
</dbReference>
<dbReference type="InterPro" id="IPR020449">
    <property type="entry name" value="Tscrpt_reg_AraC-type_HTH"/>
</dbReference>
<gene>
    <name evidence="6" type="ORF">D6Z83_08470</name>
    <name evidence="7" type="ORF">EBE87_23000</name>
</gene>
<name>A0A3A9JJ51_9PROT</name>
<dbReference type="SUPFAM" id="SSF46689">
    <property type="entry name" value="Homeodomain-like"/>
    <property type="match status" value="1"/>
</dbReference>
<evidence type="ECO:0000256" key="4">
    <source>
        <dbReference type="ARBA" id="ARBA00023163"/>
    </source>
</evidence>
<dbReference type="EMBL" id="RFLX01000031">
    <property type="protein sequence ID" value="RMI17373.1"/>
    <property type="molecule type" value="Genomic_DNA"/>
</dbReference>
<accession>A0A3A9JJ51</accession>
<comment type="caution">
    <text evidence="6">The sequence shown here is derived from an EMBL/GenBank/DDBJ whole genome shotgun (WGS) entry which is preliminary data.</text>
</comment>
<dbReference type="Proteomes" id="UP000278036">
    <property type="component" value="Unassembled WGS sequence"/>
</dbReference>
<evidence type="ECO:0000256" key="3">
    <source>
        <dbReference type="ARBA" id="ARBA00023159"/>
    </source>
</evidence>
<dbReference type="InterPro" id="IPR037923">
    <property type="entry name" value="HTH-like"/>
</dbReference>
<keyword evidence="4" id="KW-0804">Transcription</keyword>
<dbReference type="PROSITE" id="PS01124">
    <property type="entry name" value="HTH_ARAC_FAMILY_2"/>
    <property type="match status" value="1"/>
</dbReference>
<dbReference type="InterPro" id="IPR018060">
    <property type="entry name" value="HTH_AraC"/>
</dbReference>
<dbReference type="InterPro" id="IPR003313">
    <property type="entry name" value="AraC-bd"/>
</dbReference>
<dbReference type="InParanoid" id="A0A3A9JJ51"/>
<evidence type="ECO:0000256" key="2">
    <source>
        <dbReference type="ARBA" id="ARBA00023125"/>
    </source>
</evidence>
<keyword evidence="8" id="KW-1185">Reference proteome</keyword>
<dbReference type="InterPro" id="IPR014710">
    <property type="entry name" value="RmlC-like_jellyroll"/>
</dbReference>
<evidence type="ECO:0000313" key="9">
    <source>
        <dbReference type="Proteomes" id="UP000278036"/>
    </source>
</evidence>
<dbReference type="Pfam" id="PF12833">
    <property type="entry name" value="HTH_18"/>
    <property type="match status" value="1"/>
</dbReference>
<organism evidence="6 9">
    <name type="scientific">Teichococcus wenyumeiae</name>
    <dbReference type="NCBI Taxonomy" id="2478470"/>
    <lineage>
        <taxon>Bacteria</taxon>
        <taxon>Pseudomonadati</taxon>
        <taxon>Pseudomonadota</taxon>
        <taxon>Alphaproteobacteria</taxon>
        <taxon>Acetobacterales</taxon>
        <taxon>Roseomonadaceae</taxon>
        <taxon>Roseomonas</taxon>
    </lineage>
</organism>
<feature type="domain" description="HTH araC/xylS-type" evidence="5">
    <location>
        <begin position="190"/>
        <end position="288"/>
    </location>
</feature>
<protein>
    <submittedName>
        <fullName evidence="6">Helix-turn-helix domain-containing protein</fullName>
    </submittedName>
</protein>